<dbReference type="CDD" id="cd08638">
    <property type="entry name" value="DNA_pol_A_theta"/>
    <property type="match status" value="1"/>
</dbReference>
<evidence type="ECO:0000256" key="1">
    <source>
        <dbReference type="ARBA" id="ARBA00012417"/>
    </source>
</evidence>
<evidence type="ECO:0000256" key="4">
    <source>
        <dbReference type="ARBA" id="ARBA00022932"/>
    </source>
</evidence>
<dbReference type="GO" id="GO:0006261">
    <property type="term" value="P:DNA-templated DNA replication"/>
    <property type="evidence" value="ECO:0007669"/>
    <property type="project" value="InterPro"/>
</dbReference>
<dbReference type="SUPFAM" id="SSF56672">
    <property type="entry name" value="DNA/RNA polymerases"/>
    <property type="match status" value="1"/>
</dbReference>
<keyword evidence="4" id="KW-0239">DNA-directed DNA polymerase</keyword>
<reference evidence="8" key="1">
    <citation type="journal article" date="2020" name="Pathogens">
        <title>Inventory and evolution of mitochondrion-localized family A DNA polymerases in Euglenozoa.</title>
        <authorList>
            <person name="Harada R."/>
            <person name="Hirakawa Y."/>
            <person name="Yabuki A."/>
            <person name="Kashiyama Y."/>
            <person name="Maruyama M."/>
            <person name="Onuma R."/>
            <person name="Soukal P."/>
            <person name="Miyagishima S."/>
            <person name="Hampl V."/>
            <person name="Tanifuji G."/>
            <person name="Inagaki Y."/>
        </authorList>
    </citation>
    <scope>NUCLEOTIDE SEQUENCE</scope>
    <source>
        <strain evidence="8">FAL010</strain>
    </source>
</reference>
<dbReference type="GO" id="GO:0003887">
    <property type="term" value="F:DNA-directed DNA polymerase activity"/>
    <property type="evidence" value="ECO:0007669"/>
    <property type="project" value="UniProtKB-KW"/>
</dbReference>
<dbReference type="EMBL" id="LC516826">
    <property type="protein sequence ID" value="BBU67627.1"/>
    <property type="molecule type" value="mRNA"/>
</dbReference>
<protein>
    <recommendedName>
        <fullName evidence="1">DNA-directed DNA polymerase</fullName>
        <ecNumber evidence="1">2.7.7.7</ecNumber>
    </recommendedName>
</protein>
<dbReference type="Pfam" id="PF00476">
    <property type="entry name" value="DNA_pol_A"/>
    <property type="match status" value="1"/>
</dbReference>
<dbReference type="GO" id="GO:0003677">
    <property type="term" value="F:DNA binding"/>
    <property type="evidence" value="ECO:0007669"/>
    <property type="project" value="InterPro"/>
</dbReference>
<name>A0A6F8QH74_9EUGL</name>
<dbReference type="EC" id="2.7.7.7" evidence="1"/>
<dbReference type="Gene3D" id="1.20.1060.10">
    <property type="entry name" value="Taq DNA Polymerase, Chain T, domain 4"/>
    <property type="match status" value="1"/>
</dbReference>
<gene>
    <name evidence="8" type="primary">PolIA</name>
</gene>
<dbReference type="InterPro" id="IPR001098">
    <property type="entry name" value="DNA-dir_DNA_pol_A_palm_dom"/>
</dbReference>
<dbReference type="GO" id="GO:0006302">
    <property type="term" value="P:double-strand break repair"/>
    <property type="evidence" value="ECO:0007669"/>
    <property type="project" value="TreeGrafter"/>
</dbReference>
<accession>A0A6F8QH74</accession>
<dbReference type="PANTHER" id="PTHR10133:SF62">
    <property type="entry name" value="DNA POLYMERASE THETA"/>
    <property type="match status" value="1"/>
</dbReference>
<feature type="domain" description="DNA-directed DNA polymerase family A palm" evidence="7">
    <location>
        <begin position="663"/>
        <end position="870"/>
    </location>
</feature>
<dbReference type="InterPro" id="IPR043502">
    <property type="entry name" value="DNA/RNA_pol_sf"/>
</dbReference>
<evidence type="ECO:0000313" key="8">
    <source>
        <dbReference type="EMBL" id="BBU67627.1"/>
    </source>
</evidence>
<dbReference type="Gene3D" id="3.30.70.370">
    <property type="match status" value="1"/>
</dbReference>
<dbReference type="AlphaFoldDB" id="A0A6F8QH74"/>
<feature type="compositionally biased region" description="Basic and acidic residues" evidence="6">
    <location>
        <begin position="266"/>
        <end position="281"/>
    </location>
</feature>
<comment type="catalytic activity">
    <reaction evidence="5">
        <text>DNA(n) + a 2'-deoxyribonucleoside 5'-triphosphate = DNA(n+1) + diphosphate</text>
        <dbReference type="Rhea" id="RHEA:22508"/>
        <dbReference type="Rhea" id="RHEA-COMP:17339"/>
        <dbReference type="Rhea" id="RHEA-COMP:17340"/>
        <dbReference type="ChEBI" id="CHEBI:33019"/>
        <dbReference type="ChEBI" id="CHEBI:61560"/>
        <dbReference type="ChEBI" id="CHEBI:173112"/>
        <dbReference type="EC" id="2.7.7.7"/>
    </reaction>
</comment>
<dbReference type="Gene3D" id="1.10.150.20">
    <property type="entry name" value="5' to 3' exonuclease, C-terminal subdomain"/>
    <property type="match status" value="1"/>
</dbReference>
<dbReference type="SMART" id="SM00482">
    <property type="entry name" value="POLAc"/>
    <property type="match status" value="1"/>
</dbReference>
<dbReference type="PROSITE" id="PS00447">
    <property type="entry name" value="DNA_POLYMERASE_A"/>
    <property type="match status" value="1"/>
</dbReference>
<proteinExistence type="evidence at transcript level"/>
<evidence type="ECO:0000256" key="5">
    <source>
        <dbReference type="ARBA" id="ARBA00049244"/>
    </source>
</evidence>
<keyword evidence="3" id="KW-0548">Nucleotidyltransferase</keyword>
<dbReference type="InterPro" id="IPR036397">
    <property type="entry name" value="RNaseH_sf"/>
</dbReference>
<evidence type="ECO:0000256" key="3">
    <source>
        <dbReference type="ARBA" id="ARBA00022695"/>
    </source>
</evidence>
<dbReference type="InterPro" id="IPR002298">
    <property type="entry name" value="DNA_polymerase_A"/>
</dbReference>
<evidence type="ECO:0000256" key="6">
    <source>
        <dbReference type="SAM" id="MobiDB-lite"/>
    </source>
</evidence>
<evidence type="ECO:0000259" key="7">
    <source>
        <dbReference type="SMART" id="SM00482"/>
    </source>
</evidence>
<dbReference type="PANTHER" id="PTHR10133">
    <property type="entry name" value="DNA POLYMERASE I"/>
    <property type="match status" value="1"/>
</dbReference>
<sequence length="918" mass="103952">MLHVPIRPLPLLCLKSSRNMINFRSLITYSMIARELIWKGCKLFERNDRQAAIIAARSVIPKSGDGEKDKRTASIVANKILAKRERQAILKDLSSERTSQISAHTSLQAKTSPIGPIFESKPISSLENLYNPLTDDKMNLAPLSVIVSTPCHNSAAFTPSSYALFAKNDTPTITQPKPPIILPPWIQAKIATCDNPTDTTLPPPPIATTPNDSPSDENASNPQPNKKSKSNPKSQQDTEKAPRKKKDPTLTEKSPPKKRRISGPDGPDRPDKPTRKDKPEKANIPPEGPEGKKAPSSKVKKISPWDGNETRLGEVVDMYELMKIIEVKSNEYIGLAVIMKDGTNYDKIKRGPIRGSFYAECIGNISKLLVLLGTEYYECKIQDHEDWKQIEKLLNHPKPKIIYNSTCLLLPLACHFGHQLNLTNLYDIRTAMWMLDPDKDSDDFDELYHRIDENAPPIQLEPIEQLKSRLSRTCGMWENVTILMQSDGIYDLFIDLETPLTYVLCTMTSHGFPINIDELEKYKLDLENKIGMIAGEAMGLCGTEDGNTLNLNSHKELYDYLYIKLGLNPPDGYKKNTSEETLQRLVDLNPLPALIIKYRHFNKILGTYIVGLKNWVYMDGDYPKLHSRFLQQSTGTGRLSSVDPNVQNLPKQPLVIDEDKRININIRDSLCSPNGYKLVTMDYEQIELRMLAHITNDTYLLDALKGKGDVLRRIAANLYKKPVSEVSDKEREAAKRVTYGMIYGIGVNTLAQMTSLGHEGASRLMKEFRSNFPDSKRYCDSLIRECRKNRYVITEMKRIRRLPDINETNNQKKKYAERQAVNTVVQGSAADCIKNAMINIHRLLKGIPKEEVKLICQVHDELIFLMRDDCIDKYVPSLQKAMTESMKLKVDLSVKVKVGKCWGKLDNYQPPVECIITE</sequence>
<keyword evidence="2" id="KW-0808">Transferase</keyword>
<dbReference type="FunFam" id="1.10.150.20:FF:000002">
    <property type="entry name" value="DNA polymerase I"/>
    <property type="match status" value="1"/>
</dbReference>
<dbReference type="PRINTS" id="PR00868">
    <property type="entry name" value="DNAPOLI"/>
</dbReference>
<dbReference type="Gene3D" id="3.30.420.10">
    <property type="entry name" value="Ribonuclease H-like superfamily/Ribonuclease H"/>
    <property type="match status" value="1"/>
</dbReference>
<evidence type="ECO:0000256" key="2">
    <source>
        <dbReference type="ARBA" id="ARBA00022679"/>
    </source>
</evidence>
<feature type="region of interest" description="Disordered" evidence="6">
    <location>
        <begin position="193"/>
        <end position="306"/>
    </location>
</feature>
<organism evidence="8">
    <name type="scientific">Peranema sp. FAL010</name>
    <dbReference type="NCBI Taxonomy" id="2696997"/>
    <lineage>
        <taxon>Eukaryota</taxon>
        <taxon>Discoba</taxon>
        <taxon>Euglenozoa</taxon>
        <taxon>Euglenida</taxon>
        <taxon>Spirocuta</taxon>
        <taxon>Heteronematina</taxon>
        <taxon>Heteronematales</taxon>
        <taxon>Peranemidae</taxon>
        <taxon>Peranema</taxon>
    </lineage>
</organism>
<feature type="compositionally biased region" description="Low complexity" evidence="6">
    <location>
        <begin position="220"/>
        <end position="235"/>
    </location>
</feature>
<dbReference type="InterPro" id="IPR019760">
    <property type="entry name" value="DNA-dir_DNA_pol_A_CS"/>
</dbReference>